<evidence type="ECO:0000259" key="1">
    <source>
        <dbReference type="Pfam" id="PF03184"/>
    </source>
</evidence>
<evidence type="ECO:0000313" key="3">
    <source>
        <dbReference type="Proteomes" id="UP001159363"/>
    </source>
</evidence>
<dbReference type="InterPro" id="IPR004875">
    <property type="entry name" value="DDE_SF_endonuclease_dom"/>
</dbReference>
<protein>
    <recommendedName>
        <fullName evidence="1">DDE-1 domain-containing protein</fullName>
    </recommendedName>
</protein>
<feature type="domain" description="DDE-1" evidence="1">
    <location>
        <begin position="1"/>
        <end position="60"/>
    </location>
</feature>
<reference evidence="2 3" key="1">
    <citation type="submission" date="2023-02" db="EMBL/GenBank/DDBJ databases">
        <title>LHISI_Scaffold_Assembly.</title>
        <authorList>
            <person name="Stuart O.P."/>
            <person name="Cleave R."/>
            <person name="Magrath M.J.L."/>
            <person name="Mikheyev A.S."/>
        </authorList>
    </citation>
    <scope>NUCLEOTIDE SEQUENCE [LARGE SCALE GENOMIC DNA]</scope>
    <source>
        <strain evidence="2">Daus_M_001</strain>
        <tissue evidence="2">Leg muscle</tissue>
    </source>
</reference>
<keyword evidence="3" id="KW-1185">Reference proteome</keyword>
<dbReference type="EMBL" id="JARBHB010000004">
    <property type="protein sequence ID" value="KAJ8887736.1"/>
    <property type="molecule type" value="Genomic_DNA"/>
</dbReference>
<sequence length="206" mass="23652">MNQRVISNVKRIYMLNLLQKCVGEGNDLKCFRKAFTVLDAIYEVSTAWDAVKPSILCNAWKQIMPFVSDEDEEVHRFAGFEENEQGLAANIAKLANEMNDGEQVDEENIQEWLNYDTCEPGFEMLSCDDIISSLNEEKRNDSDSEGEADKVVNNKMSHGEALKHLESSLDYVESEDDSLLTDKLVLHRLRTDIRKKKTMLPRSKRQ</sequence>
<name>A0ABQ9HUJ4_9NEOP</name>
<accession>A0ABQ9HUJ4</accession>
<organism evidence="2 3">
    <name type="scientific">Dryococelus australis</name>
    <dbReference type="NCBI Taxonomy" id="614101"/>
    <lineage>
        <taxon>Eukaryota</taxon>
        <taxon>Metazoa</taxon>
        <taxon>Ecdysozoa</taxon>
        <taxon>Arthropoda</taxon>
        <taxon>Hexapoda</taxon>
        <taxon>Insecta</taxon>
        <taxon>Pterygota</taxon>
        <taxon>Neoptera</taxon>
        <taxon>Polyneoptera</taxon>
        <taxon>Phasmatodea</taxon>
        <taxon>Verophasmatodea</taxon>
        <taxon>Anareolatae</taxon>
        <taxon>Phasmatidae</taxon>
        <taxon>Eurycanthinae</taxon>
        <taxon>Dryococelus</taxon>
    </lineage>
</organism>
<evidence type="ECO:0000313" key="2">
    <source>
        <dbReference type="EMBL" id="KAJ8887736.1"/>
    </source>
</evidence>
<comment type="caution">
    <text evidence="2">The sequence shown here is derived from an EMBL/GenBank/DDBJ whole genome shotgun (WGS) entry which is preliminary data.</text>
</comment>
<proteinExistence type="predicted"/>
<gene>
    <name evidence="2" type="ORF">PR048_013954</name>
</gene>
<dbReference type="Pfam" id="PF03184">
    <property type="entry name" value="DDE_1"/>
    <property type="match status" value="1"/>
</dbReference>
<dbReference type="Proteomes" id="UP001159363">
    <property type="component" value="Chromosome X"/>
</dbReference>